<proteinExistence type="predicted"/>
<keyword evidence="1" id="KW-0808">Transferase</keyword>
<evidence type="ECO:0000256" key="2">
    <source>
        <dbReference type="ARBA" id="ARBA00022777"/>
    </source>
</evidence>
<dbReference type="STRING" id="1798382.A3D77_01515"/>
<feature type="domain" description="Carbohydrate kinase PfkB" evidence="3">
    <location>
        <begin position="42"/>
        <end position="292"/>
    </location>
</feature>
<dbReference type="PANTHER" id="PTHR42774">
    <property type="entry name" value="PHOSPHOTRANSFERASE SYSTEM TRANSPORT PROTEIN"/>
    <property type="match status" value="1"/>
</dbReference>
<dbReference type="InterPro" id="IPR002173">
    <property type="entry name" value="Carboh/pur_kinase_PfkB_CS"/>
</dbReference>
<dbReference type="Proteomes" id="UP000176923">
    <property type="component" value="Unassembled WGS sequence"/>
</dbReference>
<dbReference type="InterPro" id="IPR052562">
    <property type="entry name" value="Ketohexokinase-related"/>
</dbReference>
<dbReference type="GO" id="GO:0016301">
    <property type="term" value="F:kinase activity"/>
    <property type="evidence" value="ECO:0007669"/>
    <property type="project" value="UniProtKB-KW"/>
</dbReference>
<accession>A0A1F5ZUD8</accession>
<evidence type="ECO:0000256" key="1">
    <source>
        <dbReference type="ARBA" id="ARBA00022679"/>
    </source>
</evidence>
<evidence type="ECO:0000313" key="5">
    <source>
        <dbReference type="Proteomes" id="UP000176923"/>
    </source>
</evidence>
<dbReference type="EMBL" id="MFJL01000019">
    <property type="protein sequence ID" value="OGG15687.1"/>
    <property type="molecule type" value="Genomic_DNA"/>
</dbReference>
<dbReference type="Pfam" id="PF00294">
    <property type="entry name" value="PfkB"/>
    <property type="match status" value="1"/>
</dbReference>
<comment type="caution">
    <text evidence="4">The sequence shown here is derived from an EMBL/GenBank/DDBJ whole genome shotgun (WGS) entry which is preliminary data.</text>
</comment>
<sequence length="314" mass="34597">MIDNQLPKISGFGLTVVDILMQIENGIHLYQKNPVGMQMVQLGGVVPTALVTASRLGLDSRLYTAFGSDKFSEILYDIFEKEKVKTEEIGNPDLYQTPLSVVAIDKRTGERTGFNSQGDFPKLAPSSITVPLDSDTSILLIDGHNPSCSLQFLKEAHKLGARVLLDLGNPKEGMEEIIKEADFLIVPQAYWKTVWPNIPVKKVMTELLKIGPKTVIITMGPQGCLIGNSQEVFHQPAFDINVIDTNGAGDIFFGAFVYGLASKWDFKKITTFAAGAAGYSCQRYGKQEKIPKSVGDIENFISTNKLRTFNFNLL</sequence>
<organism evidence="4 5">
    <name type="scientific">Candidatus Gottesmanbacteria bacterium RIFCSPHIGHO2_02_FULL_39_11</name>
    <dbReference type="NCBI Taxonomy" id="1798382"/>
    <lineage>
        <taxon>Bacteria</taxon>
        <taxon>Candidatus Gottesmaniibacteriota</taxon>
    </lineage>
</organism>
<evidence type="ECO:0000259" key="3">
    <source>
        <dbReference type="Pfam" id="PF00294"/>
    </source>
</evidence>
<gene>
    <name evidence="4" type="ORF">A3D77_01515</name>
</gene>
<dbReference type="InterPro" id="IPR011611">
    <property type="entry name" value="PfkB_dom"/>
</dbReference>
<dbReference type="PROSITE" id="PS00584">
    <property type="entry name" value="PFKB_KINASES_2"/>
    <property type="match status" value="1"/>
</dbReference>
<evidence type="ECO:0000313" key="4">
    <source>
        <dbReference type="EMBL" id="OGG15687.1"/>
    </source>
</evidence>
<dbReference type="InterPro" id="IPR029056">
    <property type="entry name" value="Ribokinase-like"/>
</dbReference>
<reference evidence="4 5" key="1">
    <citation type="journal article" date="2016" name="Nat. Commun.">
        <title>Thousands of microbial genomes shed light on interconnected biogeochemical processes in an aquifer system.</title>
        <authorList>
            <person name="Anantharaman K."/>
            <person name="Brown C.T."/>
            <person name="Hug L.A."/>
            <person name="Sharon I."/>
            <person name="Castelle C.J."/>
            <person name="Probst A.J."/>
            <person name="Thomas B.C."/>
            <person name="Singh A."/>
            <person name="Wilkins M.J."/>
            <person name="Karaoz U."/>
            <person name="Brodie E.L."/>
            <person name="Williams K.H."/>
            <person name="Hubbard S.S."/>
            <person name="Banfield J.F."/>
        </authorList>
    </citation>
    <scope>NUCLEOTIDE SEQUENCE [LARGE SCALE GENOMIC DNA]</scope>
</reference>
<keyword evidence="2" id="KW-0418">Kinase</keyword>
<protein>
    <recommendedName>
        <fullName evidence="3">Carbohydrate kinase PfkB domain-containing protein</fullName>
    </recommendedName>
</protein>
<dbReference type="Gene3D" id="3.40.1190.20">
    <property type="match status" value="1"/>
</dbReference>
<name>A0A1F5ZUD8_9BACT</name>
<dbReference type="AlphaFoldDB" id="A0A1F5ZUD8"/>
<dbReference type="PANTHER" id="PTHR42774:SF3">
    <property type="entry name" value="KETOHEXOKINASE"/>
    <property type="match status" value="1"/>
</dbReference>
<dbReference type="SUPFAM" id="SSF53613">
    <property type="entry name" value="Ribokinase-like"/>
    <property type="match status" value="1"/>
</dbReference>